<name>A0A5J4N921_9TREM</name>
<accession>A0A5J4N921</accession>
<comment type="caution">
    <text evidence="2">The sequence shown here is derived from an EMBL/GenBank/DDBJ whole genome shotgun (WGS) entry which is preliminary data.</text>
</comment>
<gene>
    <name evidence="2" type="ORF">DEA37_0010197</name>
</gene>
<reference evidence="2 3" key="1">
    <citation type="journal article" date="2019" name="Gigascience">
        <title>Whole-genome sequence of the oriental lung fluke Paragonimus westermani.</title>
        <authorList>
            <person name="Oey H."/>
            <person name="Zakrzewski M."/>
            <person name="Narain K."/>
            <person name="Devi K.R."/>
            <person name="Agatsuma T."/>
            <person name="Nawaratna S."/>
            <person name="Gobert G.N."/>
            <person name="Jones M.K."/>
            <person name="Ragan M.A."/>
            <person name="McManus D.P."/>
            <person name="Krause L."/>
        </authorList>
    </citation>
    <scope>NUCLEOTIDE SEQUENCE [LARGE SCALE GENOMIC DNA]</scope>
    <source>
        <strain evidence="2 3">IND2009</strain>
    </source>
</reference>
<evidence type="ECO:0000313" key="2">
    <source>
        <dbReference type="EMBL" id="KAA3672022.1"/>
    </source>
</evidence>
<evidence type="ECO:0000256" key="1">
    <source>
        <dbReference type="SAM" id="MobiDB-lite"/>
    </source>
</evidence>
<dbReference type="AlphaFoldDB" id="A0A5J4N921"/>
<sequence length="398" mass="45846">ECMALKKDFSSDCRGDLLLQVVPHSTRRQRQATELQKQINVLGVTIERLYQRTKEKAAVLIHVVEETLHQINAISSQREAERRAQMKRKRELTKQLFLRHFRDRQARRKRLLVKLGVQTSRTNLADGQLGSIPFTLCAKGLDEGDALKKWEANEDLRDKAENAQAMRLEEEANVEATAHLRWLNEVTNTQLKHLEEFLTVNQPTDDVDAANHVPASNQEEHLLQLRAKHCRLVALLHKYGIYTDDEQDQHSSKSSQHIGAESYLPAASALRNLWSHLEQGNLCRMQQQAIGQFNRSLILDHRSPASCTRISPTSKRQQTWRRESIMLEKCGAMVSRRTFSYFDFWPLPPTESTDEESDQQQEAISKHHGCQRPSEFSRCRAHLPSFFTNKPGQVGEWS</sequence>
<proteinExistence type="predicted"/>
<dbReference type="Proteomes" id="UP000324629">
    <property type="component" value="Unassembled WGS sequence"/>
</dbReference>
<protein>
    <submittedName>
        <fullName evidence="2">Uncharacterized protein</fullName>
    </submittedName>
</protein>
<dbReference type="EMBL" id="QNGE01005470">
    <property type="protein sequence ID" value="KAA3672022.1"/>
    <property type="molecule type" value="Genomic_DNA"/>
</dbReference>
<keyword evidence="3" id="KW-1185">Reference proteome</keyword>
<feature type="region of interest" description="Disordered" evidence="1">
    <location>
        <begin position="350"/>
        <end position="370"/>
    </location>
</feature>
<feature type="non-terminal residue" evidence="2">
    <location>
        <position position="1"/>
    </location>
</feature>
<evidence type="ECO:0000313" key="3">
    <source>
        <dbReference type="Proteomes" id="UP000324629"/>
    </source>
</evidence>
<organism evidence="2 3">
    <name type="scientific">Paragonimus westermani</name>
    <dbReference type="NCBI Taxonomy" id="34504"/>
    <lineage>
        <taxon>Eukaryota</taxon>
        <taxon>Metazoa</taxon>
        <taxon>Spiralia</taxon>
        <taxon>Lophotrochozoa</taxon>
        <taxon>Platyhelminthes</taxon>
        <taxon>Trematoda</taxon>
        <taxon>Digenea</taxon>
        <taxon>Plagiorchiida</taxon>
        <taxon>Troglotremata</taxon>
        <taxon>Troglotrematidae</taxon>
        <taxon>Paragonimus</taxon>
    </lineage>
</organism>